<gene>
    <name evidence="2" type="ORF">LAESUDRAFT_752742</name>
</gene>
<dbReference type="AlphaFoldDB" id="A0A165BM04"/>
<reference evidence="2 3" key="1">
    <citation type="journal article" date="2016" name="Mol. Biol. Evol.">
        <title>Comparative Genomics of Early-Diverging Mushroom-Forming Fungi Provides Insights into the Origins of Lignocellulose Decay Capabilities.</title>
        <authorList>
            <person name="Nagy L.G."/>
            <person name="Riley R."/>
            <person name="Tritt A."/>
            <person name="Adam C."/>
            <person name="Daum C."/>
            <person name="Floudas D."/>
            <person name="Sun H."/>
            <person name="Yadav J.S."/>
            <person name="Pangilinan J."/>
            <person name="Larsson K.H."/>
            <person name="Matsuura K."/>
            <person name="Barry K."/>
            <person name="Labutti K."/>
            <person name="Kuo R."/>
            <person name="Ohm R.A."/>
            <person name="Bhattacharya S.S."/>
            <person name="Shirouzu T."/>
            <person name="Yoshinaga Y."/>
            <person name="Martin F.M."/>
            <person name="Grigoriev I.V."/>
            <person name="Hibbett D.S."/>
        </authorList>
    </citation>
    <scope>NUCLEOTIDE SEQUENCE [LARGE SCALE GENOMIC DNA]</scope>
    <source>
        <strain evidence="2 3">93-53</strain>
    </source>
</reference>
<dbReference type="GeneID" id="63828771"/>
<protein>
    <submittedName>
        <fullName evidence="2">Uncharacterized protein</fullName>
    </submittedName>
</protein>
<dbReference type="Proteomes" id="UP000076871">
    <property type="component" value="Unassembled WGS sequence"/>
</dbReference>
<dbReference type="EMBL" id="KV427667">
    <property type="protein sequence ID" value="KZT01291.1"/>
    <property type="molecule type" value="Genomic_DNA"/>
</dbReference>
<accession>A0A165BM04</accession>
<feature type="non-terminal residue" evidence="2">
    <location>
        <position position="290"/>
    </location>
</feature>
<keyword evidence="3" id="KW-1185">Reference proteome</keyword>
<sequence length="290" mass="32777">MSIMLSLKRRREVVQCLLSPHAGDSDLSTDMQPSSPKRNGARARYGFCLSRGTVAARIHEEERHVDRRRSSLGWHGTSRELAELEDWTGANDLPMEIAHRSSTSVPSPFGIKIQVLRLSMHRESYDWQATTREDIGTSVTRLSDLELCSEERRTGEVTRLEASHREQDVEKGRCQECPSQMKSHTVSIGRSRLDSCQAARLLSVVQRIAGSRPSTDDMRLDEQSHLSMLLSINHFPHMLVANLEGIKEKGRYQWPRRSGFAQCKDASHITKRSATKSPVRACTVKDARCL</sequence>
<proteinExistence type="predicted"/>
<feature type="compositionally biased region" description="Polar residues" evidence="1">
    <location>
        <begin position="26"/>
        <end position="37"/>
    </location>
</feature>
<feature type="region of interest" description="Disordered" evidence="1">
    <location>
        <begin position="22"/>
        <end position="41"/>
    </location>
</feature>
<evidence type="ECO:0000313" key="2">
    <source>
        <dbReference type="EMBL" id="KZT01291.1"/>
    </source>
</evidence>
<dbReference type="InParanoid" id="A0A165BM04"/>
<organism evidence="2 3">
    <name type="scientific">Laetiporus sulphureus 93-53</name>
    <dbReference type="NCBI Taxonomy" id="1314785"/>
    <lineage>
        <taxon>Eukaryota</taxon>
        <taxon>Fungi</taxon>
        <taxon>Dikarya</taxon>
        <taxon>Basidiomycota</taxon>
        <taxon>Agaricomycotina</taxon>
        <taxon>Agaricomycetes</taxon>
        <taxon>Polyporales</taxon>
        <taxon>Laetiporus</taxon>
    </lineage>
</organism>
<dbReference type="RefSeq" id="XP_040759031.1">
    <property type="nucleotide sequence ID" value="XM_040911743.1"/>
</dbReference>
<name>A0A165BM04_9APHY</name>
<evidence type="ECO:0000256" key="1">
    <source>
        <dbReference type="SAM" id="MobiDB-lite"/>
    </source>
</evidence>
<evidence type="ECO:0000313" key="3">
    <source>
        <dbReference type="Proteomes" id="UP000076871"/>
    </source>
</evidence>